<proteinExistence type="predicted"/>
<evidence type="ECO:0000256" key="1">
    <source>
        <dbReference type="SAM" id="MobiDB-lite"/>
    </source>
</evidence>
<accession>A0A8K0UT08</accession>
<comment type="caution">
    <text evidence="2">The sequence shown here is derived from an EMBL/GenBank/DDBJ whole genome shotgun (WGS) entry which is preliminary data.</text>
</comment>
<evidence type="ECO:0000313" key="3">
    <source>
        <dbReference type="Proteomes" id="UP000813824"/>
    </source>
</evidence>
<evidence type="ECO:0000313" key="2">
    <source>
        <dbReference type="EMBL" id="KAH8102703.1"/>
    </source>
</evidence>
<protein>
    <submittedName>
        <fullName evidence="2">Uncharacterized protein</fullName>
    </submittedName>
</protein>
<dbReference type="AlphaFoldDB" id="A0A8K0UT08"/>
<name>A0A8K0UT08_9AGAR</name>
<organism evidence="2 3">
    <name type="scientific">Cristinia sonorae</name>
    <dbReference type="NCBI Taxonomy" id="1940300"/>
    <lineage>
        <taxon>Eukaryota</taxon>
        <taxon>Fungi</taxon>
        <taxon>Dikarya</taxon>
        <taxon>Basidiomycota</taxon>
        <taxon>Agaricomycotina</taxon>
        <taxon>Agaricomycetes</taxon>
        <taxon>Agaricomycetidae</taxon>
        <taxon>Agaricales</taxon>
        <taxon>Pleurotineae</taxon>
        <taxon>Stephanosporaceae</taxon>
        <taxon>Cristinia</taxon>
    </lineage>
</organism>
<gene>
    <name evidence="2" type="ORF">BXZ70DRAFT_929516</name>
</gene>
<dbReference type="Proteomes" id="UP000813824">
    <property type="component" value="Unassembled WGS sequence"/>
</dbReference>
<keyword evidence="3" id="KW-1185">Reference proteome</keyword>
<dbReference type="EMBL" id="JAEVFJ010000009">
    <property type="protein sequence ID" value="KAH8102703.1"/>
    <property type="molecule type" value="Genomic_DNA"/>
</dbReference>
<feature type="region of interest" description="Disordered" evidence="1">
    <location>
        <begin position="242"/>
        <end position="269"/>
    </location>
</feature>
<sequence length="269" mass="28874">MKCTGRVFSTAHPPMNSNQINLSVEYPESSFCQCGYGTRCPDFMAHSGTEHNQCSFCDLASPTTHVAFRSPILCGHSLVGRTEPTVVPYVDEFTILQSSDPFNASFNAPQAGVQPLTQEGFDCGSHEGGFTADVVNRYPAEGSYINPVGIGGCDQGFPGLTSGAPEQIADPFKVLTAYWDNSKSLFDPGEAMEWRSVRGANVDPDMQDTDSPLEPTFDVSSTIIGLRAGLPLSSRTVIEVEQNRTSREVGPGITEPGRGLGGKISKRRG</sequence>
<reference evidence="2" key="1">
    <citation type="journal article" date="2021" name="New Phytol.">
        <title>Evolutionary innovations through gain and loss of genes in the ectomycorrhizal Boletales.</title>
        <authorList>
            <person name="Wu G."/>
            <person name="Miyauchi S."/>
            <person name="Morin E."/>
            <person name="Kuo A."/>
            <person name="Drula E."/>
            <person name="Varga T."/>
            <person name="Kohler A."/>
            <person name="Feng B."/>
            <person name="Cao Y."/>
            <person name="Lipzen A."/>
            <person name="Daum C."/>
            <person name="Hundley H."/>
            <person name="Pangilinan J."/>
            <person name="Johnson J."/>
            <person name="Barry K."/>
            <person name="LaButti K."/>
            <person name="Ng V."/>
            <person name="Ahrendt S."/>
            <person name="Min B."/>
            <person name="Choi I.G."/>
            <person name="Park H."/>
            <person name="Plett J.M."/>
            <person name="Magnuson J."/>
            <person name="Spatafora J.W."/>
            <person name="Nagy L.G."/>
            <person name="Henrissat B."/>
            <person name="Grigoriev I.V."/>
            <person name="Yang Z.L."/>
            <person name="Xu J."/>
            <person name="Martin F.M."/>
        </authorList>
    </citation>
    <scope>NUCLEOTIDE SEQUENCE</scope>
    <source>
        <strain evidence="2">KKN 215</strain>
    </source>
</reference>